<feature type="compositionally biased region" description="Basic and acidic residues" evidence="1">
    <location>
        <begin position="453"/>
        <end position="470"/>
    </location>
</feature>
<accession>A0A4Y7TVW8</accession>
<feature type="compositionally biased region" description="Polar residues" evidence="1">
    <location>
        <begin position="274"/>
        <end position="285"/>
    </location>
</feature>
<keyword evidence="3" id="KW-1185">Reference proteome</keyword>
<protein>
    <submittedName>
        <fullName evidence="2">Uncharacterized protein</fullName>
    </submittedName>
</protein>
<evidence type="ECO:0000313" key="2">
    <source>
        <dbReference type="EMBL" id="TEB38297.1"/>
    </source>
</evidence>
<dbReference type="Proteomes" id="UP000298030">
    <property type="component" value="Unassembled WGS sequence"/>
</dbReference>
<dbReference type="AlphaFoldDB" id="A0A4Y7TVW8"/>
<proteinExistence type="predicted"/>
<dbReference type="OrthoDB" id="8062037at2759"/>
<feature type="compositionally biased region" description="Acidic residues" evidence="1">
    <location>
        <begin position="196"/>
        <end position="221"/>
    </location>
</feature>
<gene>
    <name evidence="2" type="ORF">FA13DRAFT_1725952</name>
</gene>
<evidence type="ECO:0000256" key="1">
    <source>
        <dbReference type="SAM" id="MobiDB-lite"/>
    </source>
</evidence>
<feature type="compositionally biased region" description="Basic and acidic residues" evidence="1">
    <location>
        <begin position="488"/>
        <end position="528"/>
    </location>
</feature>
<reference evidence="2 3" key="1">
    <citation type="journal article" date="2019" name="Nat. Ecol. Evol.">
        <title>Megaphylogeny resolves global patterns of mushroom evolution.</title>
        <authorList>
            <person name="Varga T."/>
            <person name="Krizsan K."/>
            <person name="Foldi C."/>
            <person name="Dima B."/>
            <person name="Sanchez-Garcia M."/>
            <person name="Sanchez-Ramirez S."/>
            <person name="Szollosi G.J."/>
            <person name="Szarkandi J.G."/>
            <person name="Papp V."/>
            <person name="Albert L."/>
            <person name="Andreopoulos W."/>
            <person name="Angelini C."/>
            <person name="Antonin V."/>
            <person name="Barry K.W."/>
            <person name="Bougher N.L."/>
            <person name="Buchanan P."/>
            <person name="Buyck B."/>
            <person name="Bense V."/>
            <person name="Catcheside P."/>
            <person name="Chovatia M."/>
            <person name="Cooper J."/>
            <person name="Damon W."/>
            <person name="Desjardin D."/>
            <person name="Finy P."/>
            <person name="Geml J."/>
            <person name="Haridas S."/>
            <person name="Hughes K."/>
            <person name="Justo A."/>
            <person name="Karasinski D."/>
            <person name="Kautmanova I."/>
            <person name="Kiss B."/>
            <person name="Kocsube S."/>
            <person name="Kotiranta H."/>
            <person name="LaButti K.M."/>
            <person name="Lechner B.E."/>
            <person name="Liimatainen K."/>
            <person name="Lipzen A."/>
            <person name="Lukacs Z."/>
            <person name="Mihaltcheva S."/>
            <person name="Morgado L.N."/>
            <person name="Niskanen T."/>
            <person name="Noordeloos M.E."/>
            <person name="Ohm R.A."/>
            <person name="Ortiz-Santana B."/>
            <person name="Ovrebo C."/>
            <person name="Racz N."/>
            <person name="Riley R."/>
            <person name="Savchenko A."/>
            <person name="Shiryaev A."/>
            <person name="Soop K."/>
            <person name="Spirin V."/>
            <person name="Szebenyi C."/>
            <person name="Tomsovsky M."/>
            <person name="Tulloss R.E."/>
            <person name="Uehling J."/>
            <person name="Grigoriev I.V."/>
            <person name="Vagvolgyi C."/>
            <person name="Papp T."/>
            <person name="Martin F.M."/>
            <person name="Miettinen O."/>
            <person name="Hibbett D.S."/>
            <person name="Nagy L.G."/>
        </authorList>
    </citation>
    <scope>NUCLEOTIDE SEQUENCE [LARGE SCALE GENOMIC DNA]</scope>
    <source>
        <strain evidence="2 3">FP101781</strain>
    </source>
</reference>
<dbReference type="EMBL" id="QPFP01000003">
    <property type="protein sequence ID" value="TEB38297.1"/>
    <property type="molecule type" value="Genomic_DNA"/>
</dbReference>
<dbReference type="STRING" id="71717.A0A4Y7TVW8"/>
<name>A0A4Y7TVW8_COPMI</name>
<feature type="region of interest" description="Disordered" evidence="1">
    <location>
        <begin position="148"/>
        <end position="533"/>
    </location>
</feature>
<comment type="caution">
    <text evidence="2">The sequence shown here is derived from an EMBL/GenBank/DDBJ whole genome shotgun (WGS) entry which is preliminary data.</text>
</comment>
<evidence type="ECO:0000313" key="3">
    <source>
        <dbReference type="Proteomes" id="UP000298030"/>
    </source>
</evidence>
<feature type="compositionally biased region" description="Polar residues" evidence="1">
    <location>
        <begin position="390"/>
        <end position="402"/>
    </location>
</feature>
<feature type="compositionally biased region" description="Basic and acidic residues" evidence="1">
    <location>
        <begin position="435"/>
        <end position="447"/>
    </location>
</feature>
<organism evidence="2 3">
    <name type="scientific">Coprinellus micaceus</name>
    <name type="common">Glistening ink-cap mushroom</name>
    <name type="synonym">Coprinus micaceus</name>
    <dbReference type="NCBI Taxonomy" id="71717"/>
    <lineage>
        <taxon>Eukaryota</taxon>
        <taxon>Fungi</taxon>
        <taxon>Dikarya</taxon>
        <taxon>Basidiomycota</taxon>
        <taxon>Agaricomycotina</taxon>
        <taxon>Agaricomycetes</taxon>
        <taxon>Agaricomycetidae</taxon>
        <taxon>Agaricales</taxon>
        <taxon>Agaricineae</taxon>
        <taxon>Psathyrellaceae</taxon>
        <taxon>Coprinellus</taxon>
    </lineage>
</organism>
<sequence length="668" mass="77007">MSGPSSSKLPINLVEVGPIPGVFDPTQKARILRDERSVLHFSAFDPLTAGGQDASLNLRKLNLDEEKHPPKRIVIEVAPTGKSTWRFVPSARRDEGVDNEGIWPRVIHICERLVYCSQDQWDIYKLDPYYDCVVKKYPGITTISPRNAAGREATLGPTPLGKRPYDNLSNDGMQGGPNKRVHRDVTMESVRSGATTEDEAEDEAEGDKDGEEDEDEDEENFVAEMVADETQYRNPAPPTSRSAPKRSPITPRMKPPPTPRAAKPVSQAAPFSAGPSSPITQTRGQSVPPEESGKKRKDFASKFEPGVVKEEQEEDLHPRRKRVNFEGIERNGGPSNPPYPTQRELRAKRREREEQKRKRWEKEQQARIRERDERAIREAMEGVPPPPTQPQSSYFNFQSHANQGIDRDSSMRGFSDFEEADMPKPESRAFTSEEEAARVAAIEESRRKLQALEADRPLWEKAAKERRAREEVEEAEASAKIEAKKRKEKEQTRQQAERLRREQEEAEAQIRREQEKKDAERARQAQERRARRARWTSGRWTTARAVERFKETSDYFDMTRFSEEHPLFIDDVPWPTLRHPDAFSLPEDVDWDSVEYFFDVLKTHMRTQEYIAFVEKSHRRFHPDRWRSRGLFRAVLDSEQRNYMEIAATTVSQALTPIWQKVRSLKQA</sequence>
<feature type="compositionally biased region" description="Basic and acidic residues" evidence="1">
    <location>
        <begin position="350"/>
        <end position="380"/>
    </location>
</feature>